<dbReference type="CDD" id="cd04301">
    <property type="entry name" value="NAT_SF"/>
    <property type="match status" value="1"/>
</dbReference>
<dbReference type="EC" id="2.3.1.108" evidence="3"/>
<dbReference type="InterPro" id="IPR007965">
    <property type="entry name" value="GNAT_ATAT"/>
</dbReference>
<dbReference type="GO" id="GO:0048666">
    <property type="term" value="P:neuron development"/>
    <property type="evidence" value="ECO:0007669"/>
    <property type="project" value="UniProtKB-UniRule"/>
</dbReference>
<feature type="domain" description="N-acetyltransferase" evidence="4">
    <location>
        <begin position="1"/>
        <end position="178"/>
    </location>
</feature>
<reference evidence="5" key="1">
    <citation type="submission" date="2022-01" db="EMBL/GenBank/DDBJ databases">
        <title>Genome Sequence Resource for Two Populations of Ditylenchus destructor, the Migratory Endoparasitic Phytonematode.</title>
        <authorList>
            <person name="Zhang H."/>
            <person name="Lin R."/>
            <person name="Xie B."/>
        </authorList>
    </citation>
    <scope>NUCLEOTIDE SEQUENCE</scope>
    <source>
        <strain evidence="5">BazhouSP</strain>
    </source>
</reference>
<evidence type="ECO:0000256" key="1">
    <source>
        <dbReference type="ARBA" id="ARBA00022679"/>
    </source>
</evidence>
<dbReference type="Proteomes" id="UP001201812">
    <property type="component" value="Unassembled WGS sequence"/>
</dbReference>
<evidence type="ECO:0000256" key="2">
    <source>
        <dbReference type="ARBA" id="ARBA00023315"/>
    </source>
</evidence>
<evidence type="ECO:0000259" key="4">
    <source>
        <dbReference type="PROSITE" id="PS51730"/>
    </source>
</evidence>
<evidence type="ECO:0000256" key="3">
    <source>
        <dbReference type="HAMAP-Rule" id="MF_03130"/>
    </source>
</evidence>
<dbReference type="AlphaFoldDB" id="A0AAD4N2J1"/>
<evidence type="ECO:0000313" key="6">
    <source>
        <dbReference type="Proteomes" id="UP001201812"/>
    </source>
</evidence>
<dbReference type="GO" id="GO:0070507">
    <property type="term" value="P:regulation of microtubule cytoskeleton organization"/>
    <property type="evidence" value="ECO:0007669"/>
    <property type="project" value="UniProtKB-UniRule"/>
</dbReference>
<sequence>MDIPGDLSPILGSSLARLDATHLKNLRNHKLTETIDALGKLSASHSNNQTVLTSCAKLIDSDHVLYVAWEYYSENNVSRITGYIKVGRKQLYLFDNSMRPYEGSFVCLLDFYVHYSLQRKGIGSRLFEFMLENEHVSGAHQIPLDKPSATLLAFMAKHYGLNDPIWQSTNFVVFPPIFSADKSIGQNVISPPEGWSRAHSLPRCIGSNGVVPGTRYLENAISGHSAVKKQRQRLQDNGIVSGDIAHGPANSAIQARQRKQEVLSSRPLW</sequence>
<dbReference type="PANTHER" id="PTHR12327">
    <property type="entry name" value="ALPHA-TUBULIN N-ACETYLTRANSFERASE 1"/>
    <property type="match status" value="1"/>
</dbReference>
<feature type="binding site" evidence="3">
    <location>
        <begin position="111"/>
        <end position="124"/>
    </location>
    <ligand>
        <name>acetyl-CoA</name>
        <dbReference type="ChEBI" id="CHEBI:57288"/>
    </ligand>
</feature>
<accession>A0AAD4N2J1</accession>
<dbReference type="HAMAP" id="MF_03130">
    <property type="entry name" value="mec17"/>
    <property type="match status" value="1"/>
</dbReference>
<dbReference type="SUPFAM" id="SSF55729">
    <property type="entry name" value="Acyl-CoA N-acyltransferases (Nat)"/>
    <property type="match status" value="1"/>
</dbReference>
<evidence type="ECO:0000313" key="5">
    <source>
        <dbReference type="EMBL" id="KAI1715575.1"/>
    </source>
</evidence>
<dbReference type="Gene3D" id="3.40.630.30">
    <property type="match status" value="1"/>
</dbReference>
<dbReference type="GO" id="GO:0005874">
    <property type="term" value="C:microtubule"/>
    <property type="evidence" value="ECO:0007669"/>
    <property type="project" value="InterPro"/>
</dbReference>
<dbReference type="InterPro" id="IPR038746">
    <property type="entry name" value="Atat"/>
</dbReference>
<organism evidence="5 6">
    <name type="scientific">Ditylenchus destructor</name>
    <dbReference type="NCBI Taxonomy" id="166010"/>
    <lineage>
        <taxon>Eukaryota</taxon>
        <taxon>Metazoa</taxon>
        <taxon>Ecdysozoa</taxon>
        <taxon>Nematoda</taxon>
        <taxon>Chromadorea</taxon>
        <taxon>Rhabditida</taxon>
        <taxon>Tylenchina</taxon>
        <taxon>Tylenchomorpha</taxon>
        <taxon>Sphaerularioidea</taxon>
        <taxon>Anguinidae</taxon>
        <taxon>Anguininae</taxon>
        <taxon>Ditylenchus</taxon>
    </lineage>
</organism>
<dbReference type="GO" id="GO:0019799">
    <property type="term" value="F:tubulin N-acetyltransferase activity"/>
    <property type="evidence" value="ECO:0007669"/>
    <property type="project" value="UniProtKB-UniRule"/>
</dbReference>
<gene>
    <name evidence="5" type="ORF">DdX_07895</name>
</gene>
<proteinExistence type="inferred from homology"/>
<comment type="catalytic activity">
    <reaction evidence="3">
        <text>L-lysyl-[alpha-tubulin] + acetyl-CoA = N(6)-acetyl-L-lysyl-[alpha-tubulin] + CoA + H(+)</text>
        <dbReference type="Rhea" id="RHEA:15277"/>
        <dbReference type="Rhea" id="RHEA-COMP:11278"/>
        <dbReference type="Rhea" id="RHEA-COMP:11279"/>
        <dbReference type="ChEBI" id="CHEBI:15378"/>
        <dbReference type="ChEBI" id="CHEBI:29969"/>
        <dbReference type="ChEBI" id="CHEBI:57287"/>
        <dbReference type="ChEBI" id="CHEBI:57288"/>
        <dbReference type="ChEBI" id="CHEBI:61930"/>
        <dbReference type="EC" id="2.3.1.108"/>
    </reaction>
</comment>
<comment type="caution">
    <text evidence="3">Lacks conserved residue(s) required for the propagation of feature annotation.</text>
</comment>
<comment type="similarity">
    <text evidence="3">Belongs to the acetyltransferase ATAT1 family.</text>
</comment>
<dbReference type="EMBL" id="JAKKPZ010000011">
    <property type="protein sequence ID" value="KAI1715575.1"/>
    <property type="molecule type" value="Genomic_DNA"/>
</dbReference>
<dbReference type="InterPro" id="IPR016181">
    <property type="entry name" value="Acyl_CoA_acyltransferase"/>
</dbReference>
<dbReference type="PANTHER" id="PTHR12327:SF0">
    <property type="entry name" value="ALPHA-TUBULIN N-ACETYLTRANSFERASE 1"/>
    <property type="match status" value="1"/>
</dbReference>
<keyword evidence="6" id="KW-1185">Reference proteome</keyword>
<dbReference type="PROSITE" id="PS51730">
    <property type="entry name" value="GNAT_ATAT"/>
    <property type="match status" value="1"/>
</dbReference>
<name>A0AAD4N2J1_9BILA</name>
<keyword evidence="2 3" id="KW-0012">Acyltransferase</keyword>
<protein>
    <recommendedName>
        <fullName evidence="3">Alpha-tubulin N-acetyltransferase</fullName>
        <shortName evidence="3">Alpha-TAT</shortName>
        <shortName evidence="3">TAT</shortName>
        <ecNumber evidence="3">2.3.1.108</ecNumber>
    </recommendedName>
    <alternativeName>
        <fullName evidence="3">Acetyltransferase mec-17 homolog</fullName>
    </alternativeName>
</protein>
<comment type="caution">
    <text evidence="5">The sequence shown here is derived from an EMBL/GenBank/DDBJ whole genome shotgun (WGS) entry which is preliminary data.</text>
</comment>
<comment type="function">
    <text evidence="3">Specifically acetylates 'Lys-40' in alpha-tubulin on the lumenal side of microtubules. Promotes microtubule destabilization and accelerates microtubule dynamics; this activity may be independent of acetylation activity. Acetylates alpha-tubulin with a slow enzymatic rate, due to a catalytic site that is not optimized for acetyl transfer. Enters the microtubule through each end and diffuses quickly throughout the lumen of microtubules. Acetylates only long/old microtubules because of its slow acetylation rate since it does not have time to act on dynamically unstable microtubules before the enzyme is released.</text>
</comment>
<dbReference type="Pfam" id="PF05301">
    <property type="entry name" value="Acetyltransf_16"/>
    <property type="match status" value="1"/>
</dbReference>
<keyword evidence="1 3" id="KW-0808">Transferase</keyword>